<evidence type="ECO:0000313" key="2">
    <source>
        <dbReference type="EMBL" id="TYO64636.1"/>
    </source>
</evidence>
<proteinExistence type="predicted"/>
<evidence type="ECO:0000256" key="1">
    <source>
        <dbReference type="SAM" id="MobiDB-lite"/>
    </source>
</evidence>
<name>A0A5S4YJS1_9BRAD</name>
<dbReference type="Proteomes" id="UP000324797">
    <property type="component" value="Unassembled WGS sequence"/>
</dbReference>
<feature type="region of interest" description="Disordered" evidence="1">
    <location>
        <begin position="53"/>
        <end position="75"/>
    </location>
</feature>
<gene>
    <name evidence="2" type="ORF">FXV83_20785</name>
</gene>
<dbReference type="RefSeq" id="WP_148741265.1">
    <property type="nucleotide sequence ID" value="NZ_VSTH01000064.1"/>
</dbReference>
<accession>A0A5S4YJS1</accession>
<protein>
    <submittedName>
        <fullName evidence="2">Uncharacterized protein</fullName>
    </submittedName>
</protein>
<organism evidence="2 3">
    <name type="scientific">Bradyrhizobium hipponense</name>
    <dbReference type="NCBI Taxonomy" id="2605638"/>
    <lineage>
        <taxon>Bacteria</taxon>
        <taxon>Pseudomonadati</taxon>
        <taxon>Pseudomonadota</taxon>
        <taxon>Alphaproteobacteria</taxon>
        <taxon>Hyphomicrobiales</taxon>
        <taxon>Nitrobacteraceae</taxon>
        <taxon>Bradyrhizobium</taxon>
    </lineage>
</organism>
<evidence type="ECO:0000313" key="3">
    <source>
        <dbReference type="Proteomes" id="UP000324797"/>
    </source>
</evidence>
<reference evidence="2 3" key="1">
    <citation type="submission" date="2019-08" db="EMBL/GenBank/DDBJ databases">
        <title>Bradyrhizobium hipponensis sp. nov., a rhizobium isolated from a Lupinus angustifolius root nodule in Tunisia.</title>
        <authorList>
            <person name="Off K."/>
            <person name="Rejili M."/>
            <person name="Mars M."/>
            <person name="Brachmann A."/>
            <person name="Marin M."/>
        </authorList>
    </citation>
    <scope>NUCLEOTIDE SEQUENCE [LARGE SCALE GENOMIC DNA]</scope>
    <source>
        <strain evidence="3">aSej3</strain>
    </source>
</reference>
<dbReference type="EMBL" id="VSTH01000064">
    <property type="protein sequence ID" value="TYO64636.1"/>
    <property type="molecule type" value="Genomic_DNA"/>
</dbReference>
<keyword evidence="3" id="KW-1185">Reference proteome</keyword>
<dbReference type="AlphaFoldDB" id="A0A5S4YJS1"/>
<sequence>MKPPGAGAAFDLGLTEEAREHFRERLVFLFREGCAIFGPAKAAKLFREQARAAPKELRRAKSDAASKRKGPHDPESDKYLVQLWLAGHWQSKSDFARHALKNQSVKIRKRIVGKVVGKNRDQDEREVKSIIRRLDRALQRQPAVRQIGRQKRKA</sequence>
<comment type="caution">
    <text evidence="2">The sequence shown here is derived from an EMBL/GenBank/DDBJ whole genome shotgun (WGS) entry which is preliminary data.</text>
</comment>